<evidence type="ECO:0000313" key="3">
    <source>
        <dbReference type="Proteomes" id="UP001172681"/>
    </source>
</evidence>
<keyword evidence="1" id="KW-0175">Coiled coil</keyword>
<dbReference type="Proteomes" id="UP001172681">
    <property type="component" value="Unassembled WGS sequence"/>
</dbReference>
<name>A0AA39CZD6_9EURO</name>
<evidence type="ECO:0000256" key="1">
    <source>
        <dbReference type="SAM" id="Coils"/>
    </source>
</evidence>
<evidence type="ECO:0000313" key="2">
    <source>
        <dbReference type="EMBL" id="KAJ9634954.1"/>
    </source>
</evidence>
<keyword evidence="3" id="KW-1185">Reference proteome</keyword>
<dbReference type="AlphaFoldDB" id="A0AA39CZD6"/>
<protein>
    <submittedName>
        <fullName evidence="2">Uncharacterized protein</fullName>
    </submittedName>
</protein>
<proteinExistence type="predicted"/>
<gene>
    <name evidence="2" type="ORF">H2204_005909</name>
</gene>
<feature type="coiled-coil region" evidence="1">
    <location>
        <begin position="130"/>
        <end position="164"/>
    </location>
</feature>
<sequence length="217" mass="23997">NKLLSTPGIQAGLVAEIKITLAENASEKYAGDKIGWTREARELLKRLLEEPQSQAMARHDHIFLAQLGQRVDALDRRLGLAPQEVASAVPAGLRAASSVVATTQSQEEFPPLTSGGSSGPVMGGRMAQGVFELETECERLRSDNQRLRHDLERANQAQGQLVAERQGQVREFNALIEARDNVIRGLNARLNDQAETIFRLVMAQYPEHERNALLARR</sequence>
<comment type="caution">
    <text evidence="2">The sequence shown here is derived from an EMBL/GenBank/DDBJ whole genome shotgun (WGS) entry which is preliminary data.</text>
</comment>
<feature type="non-terminal residue" evidence="2">
    <location>
        <position position="1"/>
    </location>
</feature>
<dbReference type="EMBL" id="JAPDRN010000035">
    <property type="protein sequence ID" value="KAJ9634954.1"/>
    <property type="molecule type" value="Genomic_DNA"/>
</dbReference>
<organism evidence="2 3">
    <name type="scientific">Knufia peltigerae</name>
    <dbReference type="NCBI Taxonomy" id="1002370"/>
    <lineage>
        <taxon>Eukaryota</taxon>
        <taxon>Fungi</taxon>
        <taxon>Dikarya</taxon>
        <taxon>Ascomycota</taxon>
        <taxon>Pezizomycotina</taxon>
        <taxon>Eurotiomycetes</taxon>
        <taxon>Chaetothyriomycetidae</taxon>
        <taxon>Chaetothyriales</taxon>
        <taxon>Trichomeriaceae</taxon>
        <taxon>Knufia</taxon>
    </lineage>
</organism>
<accession>A0AA39CZD6</accession>
<reference evidence="2" key="1">
    <citation type="submission" date="2022-10" db="EMBL/GenBank/DDBJ databases">
        <title>Culturing micro-colonial fungi from biological soil crusts in the Mojave desert and describing Neophaeococcomyces mojavensis, and introducing the new genera and species Taxawa tesnikishii.</title>
        <authorList>
            <person name="Kurbessoian T."/>
            <person name="Stajich J.E."/>
        </authorList>
    </citation>
    <scope>NUCLEOTIDE SEQUENCE</scope>
    <source>
        <strain evidence="2">TK_35</strain>
    </source>
</reference>